<feature type="compositionally biased region" description="Low complexity" evidence="1">
    <location>
        <begin position="509"/>
        <end position="520"/>
    </location>
</feature>
<dbReference type="InterPro" id="IPR036034">
    <property type="entry name" value="PDZ_sf"/>
</dbReference>
<dbReference type="InterPro" id="IPR001478">
    <property type="entry name" value="PDZ"/>
</dbReference>
<feature type="compositionally biased region" description="Polar residues" evidence="1">
    <location>
        <begin position="223"/>
        <end position="238"/>
    </location>
</feature>
<dbReference type="SUPFAM" id="SSF50156">
    <property type="entry name" value="PDZ domain-like"/>
    <property type="match status" value="2"/>
</dbReference>
<protein>
    <recommendedName>
        <fullName evidence="2">PDZ domain-containing protein</fullName>
    </recommendedName>
</protein>
<feature type="compositionally biased region" description="Low complexity" evidence="1">
    <location>
        <begin position="151"/>
        <end position="162"/>
    </location>
</feature>
<feature type="compositionally biased region" description="Polar residues" evidence="1">
    <location>
        <begin position="252"/>
        <end position="266"/>
    </location>
</feature>
<keyword evidence="4" id="KW-1185">Reference proteome</keyword>
<feature type="compositionally biased region" description="Low complexity" evidence="1">
    <location>
        <begin position="553"/>
        <end position="568"/>
    </location>
</feature>
<feature type="region of interest" description="Disordered" evidence="1">
    <location>
        <begin position="214"/>
        <end position="299"/>
    </location>
</feature>
<evidence type="ECO:0000259" key="2">
    <source>
        <dbReference type="SMART" id="SM00228"/>
    </source>
</evidence>
<dbReference type="PANTHER" id="PTHR38909:SF1">
    <property type="entry name" value="G PROTEIN GAMMA DOMAIN-CONTAINING PROTEIN"/>
    <property type="match status" value="1"/>
</dbReference>
<reference evidence="3 4" key="1">
    <citation type="submission" date="2024-10" db="EMBL/GenBank/DDBJ databases">
        <title>Updated reference genomes for cyclostephanoid diatoms.</title>
        <authorList>
            <person name="Roberts W.R."/>
            <person name="Alverson A.J."/>
        </authorList>
    </citation>
    <scope>NUCLEOTIDE SEQUENCE [LARGE SCALE GENOMIC DNA]</scope>
    <source>
        <strain evidence="3 4">AJA228-03</strain>
    </source>
</reference>
<feature type="domain" description="PDZ" evidence="2">
    <location>
        <begin position="1132"/>
        <end position="1204"/>
    </location>
</feature>
<dbReference type="EMBL" id="JALLPB020000245">
    <property type="protein sequence ID" value="KAL3811655.1"/>
    <property type="molecule type" value="Genomic_DNA"/>
</dbReference>
<feature type="compositionally biased region" description="Polar residues" evidence="1">
    <location>
        <begin position="595"/>
        <end position="633"/>
    </location>
</feature>
<dbReference type="Gene3D" id="2.30.42.10">
    <property type="match status" value="1"/>
</dbReference>
<feature type="compositionally biased region" description="Low complexity" evidence="1">
    <location>
        <begin position="240"/>
        <end position="251"/>
    </location>
</feature>
<feature type="region of interest" description="Disordered" evidence="1">
    <location>
        <begin position="455"/>
        <end position="680"/>
    </location>
</feature>
<feature type="compositionally biased region" description="Polar residues" evidence="1">
    <location>
        <begin position="1229"/>
        <end position="1241"/>
    </location>
</feature>
<feature type="compositionally biased region" description="Low complexity" evidence="1">
    <location>
        <begin position="645"/>
        <end position="660"/>
    </location>
</feature>
<feature type="domain" description="PDZ" evidence="2">
    <location>
        <begin position="1255"/>
        <end position="1325"/>
    </location>
</feature>
<feature type="compositionally biased region" description="Low complexity" evidence="1">
    <location>
        <begin position="267"/>
        <end position="289"/>
    </location>
</feature>
<feature type="compositionally biased region" description="Low complexity" evidence="1">
    <location>
        <begin position="455"/>
        <end position="475"/>
    </location>
</feature>
<gene>
    <name evidence="3" type="ORF">ACHAXA_004387</name>
</gene>
<evidence type="ECO:0000256" key="1">
    <source>
        <dbReference type="SAM" id="MobiDB-lite"/>
    </source>
</evidence>
<feature type="compositionally biased region" description="Low complexity" evidence="1">
    <location>
        <begin position="484"/>
        <end position="502"/>
    </location>
</feature>
<evidence type="ECO:0000313" key="3">
    <source>
        <dbReference type="EMBL" id="KAL3811655.1"/>
    </source>
</evidence>
<sequence length="1364" mass="149647">MFVLGALNSFNGKLNSVRMILNIGEKSHVSSHSVNQSSNKEGIAERSDVVDRGLSMKRKYLRRKLRPDDDRFDEVFELGVTHMPETKWPPTISPSKPGVQPQVQANSPTIEYSYSPPFSAASSMEHYNQPSTDDDRFDEVFELGVTHMPETKSPPTISPSKPGVQPQVHTNSPTIEYSYRPPFSAASSMEHYNQPSTDDDRFDEVFELGVTRIPEKTWPPTMSPSKPQPQEQTNSPTIEYSYSPPFSAASSMEHSTQPPSTVPNSQPVMSTTDTVVPTSTSSMSPSATDQPSTSKPSELLSVCPPAYNASIAVTYDDGSEVEAHGIIYRCNPYPFAIYCTMHSYRPDSSDNTSWKDAWEGVSACAMPNSMLIVWPSLTPSVSVSCNVVPWRAKEYRKSLEKLIHYLILTADLDTNKISFVETFKQTDRKGNFFSFMDAALTFTFADQSLLSIQTTPPSTLLPSISPSSRPSGRPTKMPTPYPTSFPSTSAPTLTLSESPSLSGQPSLMPSHHPSISTPPSNQSIQSTLTPTKNPSLKPSNRSTEKTTPPPTLLPSISPSSRPSGRPTKMPTPYPTSFPSTSAPTLTLSESPSLSGQPSLMLSHHPSISTPPSNQSIQSTLTPTKYPSLKPSNVSTEKTTPPPTLLPSISPSSRPSGRPTKMPTPYPPSIPSTSAPTLTLSESPSLLGQLSLMLSHHPSISTPPSNELSMSPVMTMAPSFRQSTTLRPTSSVPTTTSHTLIIQTFELSICPPAYDQMSLSSYSSGSTVEMNGFIYRCNPYPYEIYCTMPSFQPQSDNEFWVDAWAAVAPCIIDVSLTMKPSLKPSSKSSTSFTSDSFGGATYSPTTKSPIHSPTTNDRTNATNSVPSYHTYVPTYPSSQTATIYSPTISPKSIQPEKENMKTPTYSPMIYQNSTNHASNYQNSAAYSELEQSSGHTTQNGKTVLWTSLAVSAAVFFFFAAAMHRCFRSPERSIFFDFSKEEETCREIPGGSGSMSFQTDSGLPAAVLVSDARSKWQQDLYGRNFELLAPSSISRAQSKEPDKFKYQQDLFGRNYELLAPSSISRAQSKEPMKSHCQPDLFDRYSRLELLPPSSISRSQSNEPVPSRCVLSPMSMTCLAEASSNTKRDVIAPPGKPGIILKQSLHGCMIQSVKPESPLLGLLLPDDLILSFNDIDVLDYSAHRLMQLIAENIEREMKFTVICKRDLVKGRQAKLENANKNFFEPEHKPVPSQRTGDPQSSLPELSSNIKRTIIVPPGKLGIILKQTLLGCMIQSVKPGSPMLGILQPDDLILSFNDIDVLGLNVRQLTQLMAENINTKKKFTVVNKSGRSSSSSFSSSHNDDKYFIPCKATRTKLRNVQFTVPVDQ</sequence>
<feature type="compositionally biased region" description="Low complexity" evidence="1">
    <location>
        <begin position="670"/>
        <end position="680"/>
    </location>
</feature>
<accession>A0ABD3RF31</accession>
<evidence type="ECO:0000313" key="4">
    <source>
        <dbReference type="Proteomes" id="UP001530377"/>
    </source>
</evidence>
<dbReference type="SMART" id="SM00228">
    <property type="entry name" value="PDZ"/>
    <property type="match status" value="2"/>
</dbReference>
<feature type="compositionally biased region" description="Low complexity" evidence="1">
    <location>
        <begin position="576"/>
        <end position="594"/>
    </location>
</feature>
<proteinExistence type="predicted"/>
<feature type="region of interest" description="Disordered" evidence="1">
    <location>
        <begin position="1216"/>
        <end position="1241"/>
    </location>
</feature>
<feature type="region of interest" description="Disordered" evidence="1">
    <location>
        <begin position="149"/>
        <end position="173"/>
    </location>
</feature>
<comment type="caution">
    <text evidence="3">The sequence shown here is derived from an EMBL/GenBank/DDBJ whole genome shotgun (WGS) entry which is preliminary data.</text>
</comment>
<feature type="region of interest" description="Disordered" evidence="1">
    <location>
        <begin position="842"/>
        <end position="863"/>
    </location>
</feature>
<dbReference type="Proteomes" id="UP001530377">
    <property type="component" value="Unassembled WGS sequence"/>
</dbReference>
<name>A0ABD3RF31_9STRA</name>
<organism evidence="3 4">
    <name type="scientific">Cyclostephanos tholiformis</name>
    <dbReference type="NCBI Taxonomy" id="382380"/>
    <lineage>
        <taxon>Eukaryota</taxon>
        <taxon>Sar</taxon>
        <taxon>Stramenopiles</taxon>
        <taxon>Ochrophyta</taxon>
        <taxon>Bacillariophyta</taxon>
        <taxon>Coscinodiscophyceae</taxon>
        <taxon>Thalassiosirophycidae</taxon>
        <taxon>Stephanodiscales</taxon>
        <taxon>Stephanodiscaceae</taxon>
        <taxon>Cyclostephanos</taxon>
    </lineage>
</organism>
<dbReference type="CDD" id="cd00136">
    <property type="entry name" value="PDZ_canonical"/>
    <property type="match status" value="1"/>
</dbReference>
<feature type="compositionally biased region" description="Polar residues" evidence="1">
    <location>
        <begin position="521"/>
        <end position="541"/>
    </location>
</feature>
<dbReference type="PANTHER" id="PTHR38909">
    <property type="entry name" value="G PROTEIN GAMMA DOMAIN-CONTAINING PROTEIN"/>
    <property type="match status" value="1"/>
</dbReference>